<name>A0A8S5TPZ4_9CAUD</name>
<protein>
    <submittedName>
        <fullName evidence="1">Uncharacterized protein</fullName>
    </submittedName>
</protein>
<reference evidence="1" key="1">
    <citation type="journal article" date="2021" name="Proc. Natl. Acad. Sci. U.S.A.">
        <title>A Catalog of Tens of Thousands of Viruses from Human Metagenomes Reveals Hidden Associations with Chronic Diseases.</title>
        <authorList>
            <person name="Tisza M.J."/>
            <person name="Buck C.B."/>
        </authorList>
    </citation>
    <scope>NUCLEOTIDE SEQUENCE</scope>
    <source>
        <strain evidence="1">Ct2AC8</strain>
    </source>
</reference>
<dbReference type="EMBL" id="BK032875">
    <property type="protein sequence ID" value="DAF65183.1"/>
    <property type="molecule type" value="Genomic_DNA"/>
</dbReference>
<dbReference type="InterPro" id="IPR018755">
    <property type="entry name" value="Phage_Mu_Gp48"/>
</dbReference>
<accession>A0A8S5TPZ4</accession>
<proteinExistence type="predicted"/>
<organism evidence="1">
    <name type="scientific">Myoviridae sp. ct2AC8</name>
    <dbReference type="NCBI Taxonomy" id="2827655"/>
    <lineage>
        <taxon>Viruses</taxon>
        <taxon>Duplodnaviria</taxon>
        <taxon>Heunggongvirae</taxon>
        <taxon>Uroviricota</taxon>
        <taxon>Caudoviricetes</taxon>
    </lineage>
</organism>
<sequence>MELVERYIAAGKALRPRGVIWEVKPGSVTEKEIRIEAEQLAEIQQSIEDMLKETDLRKVFHFLEEWEDVFGLPHTGSYEERIAALNAADTEGVISIERYVELCALQGVTVTIREHCPFMFGWSRFGGSDECGAPEIIFCWEIIIHEAVDDAAVAGMKNLVTKLKQSHTWLTFIDERTLEQ</sequence>
<dbReference type="Pfam" id="PF10076">
    <property type="entry name" value="Phage_Mu_Gp48"/>
    <property type="match status" value="1"/>
</dbReference>
<evidence type="ECO:0000313" key="1">
    <source>
        <dbReference type="EMBL" id="DAF65183.1"/>
    </source>
</evidence>